<evidence type="ECO:0000313" key="1">
    <source>
        <dbReference type="EMBL" id="KAJ7192711.1"/>
    </source>
</evidence>
<proteinExistence type="predicted"/>
<dbReference type="EMBL" id="JARJCW010000116">
    <property type="protein sequence ID" value="KAJ7192711.1"/>
    <property type="molecule type" value="Genomic_DNA"/>
</dbReference>
<dbReference type="SUPFAM" id="SSF46689">
    <property type="entry name" value="Homeodomain-like"/>
    <property type="match status" value="1"/>
</dbReference>
<dbReference type="InterPro" id="IPR009057">
    <property type="entry name" value="Homeodomain-like_sf"/>
</dbReference>
<accession>A0AAD6UR70</accession>
<dbReference type="AlphaFoldDB" id="A0AAD6UR70"/>
<organism evidence="1 2">
    <name type="scientific">Mycena pura</name>
    <dbReference type="NCBI Taxonomy" id="153505"/>
    <lineage>
        <taxon>Eukaryota</taxon>
        <taxon>Fungi</taxon>
        <taxon>Dikarya</taxon>
        <taxon>Basidiomycota</taxon>
        <taxon>Agaricomycotina</taxon>
        <taxon>Agaricomycetes</taxon>
        <taxon>Agaricomycetidae</taxon>
        <taxon>Agaricales</taxon>
        <taxon>Marasmiineae</taxon>
        <taxon>Mycenaceae</taxon>
        <taxon>Mycena</taxon>
    </lineage>
</organism>
<reference evidence="1" key="1">
    <citation type="submission" date="2023-03" db="EMBL/GenBank/DDBJ databases">
        <title>Massive genome expansion in bonnet fungi (Mycena s.s.) driven by repeated elements and novel gene families across ecological guilds.</title>
        <authorList>
            <consortium name="Lawrence Berkeley National Laboratory"/>
            <person name="Harder C.B."/>
            <person name="Miyauchi S."/>
            <person name="Viragh M."/>
            <person name="Kuo A."/>
            <person name="Thoen E."/>
            <person name="Andreopoulos B."/>
            <person name="Lu D."/>
            <person name="Skrede I."/>
            <person name="Drula E."/>
            <person name="Henrissat B."/>
            <person name="Morin E."/>
            <person name="Kohler A."/>
            <person name="Barry K."/>
            <person name="LaButti K."/>
            <person name="Morin E."/>
            <person name="Salamov A."/>
            <person name="Lipzen A."/>
            <person name="Mereny Z."/>
            <person name="Hegedus B."/>
            <person name="Baldrian P."/>
            <person name="Stursova M."/>
            <person name="Weitz H."/>
            <person name="Taylor A."/>
            <person name="Grigoriev I.V."/>
            <person name="Nagy L.G."/>
            <person name="Martin F."/>
            <person name="Kauserud H."/>
        </authorList>
    </citation>
    <scope>NUCLEOTIDE SEQUENCE</scope>
    <source>
        <strain evidence="1">9144</strain>
    </source>
</reference>
<gene>
    <name evidence="1" type="ORF">GGX14DRAFT_594025</name>
</gene>
<sequence length="103" mass="11893">MPPRTISSDLKARIPVLYFDRDFSVKRICSVLGVKKTLVYKTLELHSLHGKPYNPHAKRSSGRRRLLTATDTKYIEIEQSHCIYLDEIQEKLHYGSTILPIVP</sequence>
<protein>
    <submittedName>
        <fullName evidence="1">Uncharacterized protein</fullName>
    </submittedName>
</protein>
<keyword evidence="2" id="KW-1185">Reference proteome</keyword>
<name>A0AAD6UR70_9AGAR</name>
<evidence type="ECO:0000313" key="2">
    <source>
        <dbReference type="Proteomes" id="UP001219525"/>
    </source>
</evidence>
<dbReference type="Proteomes" id="UP001219525">
    <property type="component" value="Unassembled WGS sequence"/>
</dbReference>
<comment type="caution">
    <text evidence="1">The sequence shown here is derived from an EMBL/GenBank/DDBJ whole genome shotgun (WGS) entry which is preliminary data.</text>
</comment>